<evidence type="ECO:0000313" key="1">
    <source>
        <dbReference type="EMBL" id="MED6217061.1"/>
    </source>
</evidence>
<dbReference type="EMBL" id="JASCZI010271897">
    <property type="protein sequence ID" value="MED6217061.1"/>
    <property type="molecule type" value="Genomic_DNA"/>
</dbReference>
<comment type="caution">
    <text evidence="1">The sequence shown here is derived from an EMBL/GenBank/DDBJ whole genome shotgun (WGS) entry which is preliminary data.</text>
</comment>
<reference evidence="1 2" key="1">
    <citation type="journal article" date="2023" name="Plants (Basel)">
        <title>Bridging the Gap: Combining Genomics and Transcriptomics Approaches to Understand Stylosanthes scabra, an Orphan Legume from the Brazilian Caatinga.</title>
        <authorList>
            <person name="Ferreira-Neto J.R.C."/>
            <person name="da Silva M.D."/>
            <person name="Binneck E."/>
            <person name="de Melo N.F."/>
            <person name="da Silva R.H."/>
            <person name="de Melo A.L.T.M."/>
            <person name="Pandolfi V."/>
            <person name="Bustamante F.O."/>
            <person name="Brasileiro-Vidal A.C."/>
            <person name="Benko-Iseppon A.M."/>
        </authorList>
    </citation>
    <scope>NUCLEOTIDE SEQUENCE [LARGE SCALE GENOMIC DNA]</scope>
    <source>
        <tissue evidence="1">Leaves</tissue>
    </source>
</reference>
<evidence type="ECO:0000313" key="2">
    <source>
        <dbReference type="Proteomes" id="UP001341840"/>
    </source>
</evidence>
<organism evidence="1 2">
    <name type="scientific">Stylosanthes scabra</name>
    <dbReference type="NCBI Taxonomy" id="79078"/>
    <lineage>
        <taxon>Eukaryota</taxon>
        <taxon>Viridiplantae</taxon>
        <taxon>Streptophyta</taxon>
        <taxon>Embryophyta</taxon>
        <taxon>Tracheophyta</taxon>
        <taxon>Spermatophyta</taxon>
        <taxon>Magnoliopsida</taxon>
        <taxon>eudicotyledons</taxon>
        <taxon>Gunneridae</taxon>
        <taxon>Pentapetalae</taxon>
        <taxon>rosids</taxon>
        <taxon>fabids</taxon>
        <taxon>Fabales</taxon>
        <taxon>Fabaceae</taxon>
        <taxon>Papilionoideae</taxon>
        <taxon>50 kb inversion clade</taxon>
        <taxon>dalbergioids sensu lato</taxon>
        <taxon>Dalbergieae</taxon>
        <taxon>Pterocarpus clade</taxon>
        <taxon>Stylosanthes</taxon>
    </lineage>
</organism>
<dbReference type="Proteomes" id="UP001341840">
    <property type="component" value="Unassembled WGS sequence"/>
</dbReference>
<proteinExistence type="predicted"/>
<name>A0ABU6Z5M1_9FABA</name>
<sequence length="155" mass="17398">MYHAGIRYRDRVKHNPSYSSRHYKKKAFRHLSFLATFGKRGLKDPPPRLLRVALVQMPPPLLLSFSFITPPSPSLFVGSESSLSTVVTSHSPSLSVRGHYWSEVAGRRRPSINTSLLCVSFSQYLTISPLPLSTLTITKGYNDRDPDSHELKGDS</sequence>
<keyword evidence="2" id="KW-1185">Reference proteome</keyword>
<gene>
    <name evidence="1" type="ORF">PIB30_014045</name>
</gene>
<accession>A0ABU6Z5M1</accession>
<protein>
    <submittedName>
        <fullName evidence="1">Uncharacterized protein</fullName>
    </submittedName>
</protein>